<gene>
    <name evidence="1" type="ORF">EVA_17910</name>
</gene>
<name>J9G349_9ZZZZ</name>
<accession>J9G349</accession>
<reference evidence="1" key="1">
    <citation type="journal article" date="2012" name="PLoS ONE">
        <title>Gene sets for utilization of primary and secondary nutrition supplies in the distal gut of endangered iberian lynx.</title>
        <authorList>
            <person name="Alcaide M."/>
            <person name="Messina E."/>
            <person name="Richter M."/>
            <person name="Bargiela R."/>
            <person name="Peplies J."/>
            <person name="Huws S.A."/>
            <person name="Newbold C.J."/>
            <person name="Golyshin P.N."/>
            <person name="Simon M.A."/>
            <person name="Lopez G."/>
            <person name="Yakimov M.M."/>
            <person name="Ferrer M."/>
        </authorList>
    </citation>
    <scope>NUCLEOTIDE SEQUENCE</scope>
</reference>
<comment type="caution">
    <text evidence="1">The sequence shown here is derived from an EMBL/GenBank/DDBJ whole genome shotgun (WGS) entry which is preliminary data.</text>
</comment>
<sequence length="67" mass="7252">MKQTTRDGVFDSHQSEAGIVIAHFSKDAFKGVATNEFDLVVGKILMSGDIVKGTVDSLNCDLLHESK</sequence>
<evidence type="ECO:0000313" key="1">
    <source>
        <dbReference type="EMBL" id="EJW93984.1"/>
    </source>
</evidence>
<protein>
    <submittedName>
        <fullName evidence="1">Uncharacterized protein</fullName>
    </submittedName>
</protein>
<organism evidence="1">
    <name type="scientific">gut metagenome</name>
    <dbReference type="NCBI Taxonomy" id="749906"/>
    <lineage>
        <taxon>unclassified sequences</taxon>
        <taxon>metagenomes</taxon>
        <taxon>organismal metagenomes</taxon>
    </lineage>
</organism>
<dbReference type="EMBL" id="AMCI01006647">
    <property type="protein sequence ID" value="EJW93984.1"/>
    <property type="molecule type" value="Genomic_DNA"/>
</dbReference>
<proteinExistence type="predicted"/>
<dbReference type="AlphaFoldDB" id="J9G349"/>